<dbReference type="PROSITE" id="PS50052">
    <property type="entry name" value="GUANYLATE_KINASE_2"/>
    <property type="match status" value="1"/>
</dbReference>
<dbReference type="SUPFAM" id="SSF52540">
    <property type="entry name" value="P-loop containing nucleoside triphosphate hydrolases"/>
    <property type="match status" value="1"/>
</dbReference>
<dbReference type="AlphaFoldDB" id="A0AA35X659"/>
<evidence type="ECO:0000256" key="2">
    <source>
        <dbReference type="ARBA" id="ARBA00004496"/>
    </source>
</evidence>
<dbReference type="PANTHER" id="PTHR23117:SF13">
    <property type="entry name" value="GUANYLATE KINASE"/>
    <property type="match status" value="1"/>
</dbReference>
<comment type="function">
    <text evidence="1">Essential for recycling GMP and indirectly, cGMP.</text>
</comment>
<name>A0AA35X659_GEOBA</name>
<comment type="similarity">
    <text evidence="3">Belongs to the guanylate kinase family.</text>
</comment>
<dbReference type="SMART" id="SM00072">
    <property type="entry name" value="GuKc"/>
    <property type="match status" value="1"/>
</dbReference>
<comment type="catalytic activity">
    <reaction evidence="12">
        <text>GMP + ATP = GDP + ADP</text>
        <dbReference type="Rhea" id="RHEA:20780"/>
        <dbReference type="ChEBI" id="CHEBI:30616"/>
        <dbReference type="ChEBI" id="CHEBI:58115"/>
        <dbReference type="ChEBI" id="CHEBI:58189"/>
        <dbReference type="ChEBI" id="CHEBI:456216"/>
        <dbReference type="EC" id="2.7.4.8"/>
    </reaction>
</comment>
<organism evidence="14 15">
    <name type="scientific">Geodia barretti</name>
    <name type="common">Barrett's horny sponge</name>
    <dbReference type="NCBI Taxonomy" id="519541"/>
    <lineage>
        <taxon>Eukaryota</taxon>
        <taxon>Metazoa</taxon>
        <taxon>Porifera</taxon>
        <taxon>Demospongiae</taxon>
        <taxon>Heteroscleromorpha</taxon>
        <taxon>Tetractinellida</taxon>
        <taxon>Astrophorina</taxon>
        <taxon>Geodiidae</taxon>
        <taxon>Geodia</taxon>
    </lineage>
</organism>
<gene>
    <name evidence="14" type="ORF">GBAR_LOCUS22043</name>
</gene>
<dbReference type="Proteomes" id="UP001174909">
    <property type="component" value="Unassembled WGS sequence"/>
</dbReference>
<keyword evidence="10" id="KW-0067">ATP-binding</keyword>
<comment type="caution">
    <text evidence="14">The sequence shown here is derived from an EMBL/GenBank/DDBJ whole genome shotgun (WGS) entry which is preliminary data.</text>
</comment>
<dbReference type="Gene3D" id="3.30.63.10">
    <property type="entry name" value="Guanylate Kinase phosphate binding domain"/>
    <property type="match status" value="1"/>
</dbReference>
<dbReference type="InterPro" id="IPR017665">
    <property type="entry name" value="Guanylate_kinase"/>
</dbReference>
<sequence length="204" mass="22214">MSRKGILFVISAPSGGGKTSLCEALCAAMDDVVRSVSCTTRAPRAQEQDGLDYYFISAQQFAERVAAGDFLEWACVHRHRYGTLRQPIDEATAAGKDVLLVIDVQGAEQLRRAGVDAVHVFVLPPSWQALEERLAGRESGTKTARARLAVARQESAQYTAYDYVLINDCFAEALAALKAIVLAERHRVRRADPAPILQLLNGGT</sequence>
<evidence type="ECO:0000256" key="10">
    <source>
        <dbReference type="ARBA" id="ARBA00022840"/>
    </source>
</evidence>
<proteinExistence type="inferred from homology"/>
<evidence type="ECO:0000256" key="9">
    <source>
        <dbReference type="ARBA" id="ARBA00022777"/>
    </source>
</evidence>
<dbReference type="InterPro" id="IPR008145">
    <property type="entry name" value="GK/Ca_channel_bsu"/>
</dbReference>
<keyword evidence="8" id="KW-0547">Nucleotide-binding</keyword>
<evidence type="ECO:0000256" key="8">
    <source>
        <dbReference type="ARBA" id="ARBA00022741"/>
    </source>
</evidence>
<accession>A0AA35X659</accession>
<dbReference type="GO" id="GO:0004385">
    <property type="term" value="F:GMP kinase activity"/>
    <property type="evidence" value="ECO:0007669"/>
    <property type="project" value="UniProtKB-EC"/>
</dbReference>
<dbReference type="FunFam" id="3.30.63.10:FF:000005">
    <property type="entry name" value="Guanylate kinase"/>
    <property type="match status" value="1"/>
</dbReference>
<dbReference type="GO" id="GO:0005829">
    <property type="term" value="C:cytosol"/>
    <property type="evidence" value="ECO:0007669"/>
    <property type="project" value="TreeGrafter"/>
</dbReference>
<evidence type="ECO:0000256" key="11">
    <source>
        <dbReference type="ARBA" id="ARBA00030128"/>
    </source>
</evidence>
<dbReference type="NCBIfam" id="TIGR03263">
    <property type="entry name" value="guanyl_kin"/>
    <property type="match status" value="1"/>
</dbReference>
<dbReference type="EC" id="2.7.4.8" evidence="4"/>
<keyword evidence="7" id="KW-0808">Transferase</keyword>
<dbReference type="InterPro" id="IPR020590">
    <property type="entry name" value="Guanylate_kinase_CS"/>
</dbReference>
<dbReference type="PANTHER" id="PTHR23117">
    <property type="entry name" value="GUANYLATE KINASE-RELATED"/>
    <property type="match status" value="1"/>
</dbReference>
<evidence type="ECO:0000256" key="4">
    <source>
        <dbReference type="ARBA" id="ARBA00012961"/>
    </source>
</evidence>
<dbReference type="Pfam" id="PF00625">
    <property type="entry name" value="Guanylate_kin"/>
    <property type="match status" value="1"/>
</dbReference>
<dbReference type="InterPro" id="IPR027417">
    <property type="entry name" value="P-loop_NTPase"/>
</dbReference>
<protein>
    <recommendedName>
        <fullName evidence="5">Guanylate kinase</fullName>
        <ecNumber evidence="4">2.7.4.8</ecNumber>
    </recommendedName>
    <alternativeName>
        <fullName evidence="11">GMP kinase</fullName>
    </alternativeName>
</protein>
<dbReference type="Gene3D" id="3.40.50.300">
    <property type="entry name" value="P-loop containing nucleotide triphosphate hydrolases"/>
    <property type="match status" value="1"/>
</dbReference>
<evidence type="ECO:0000313" key="14">
    <source>
        <dbReference type="EMBL" id="CAI8039595.1"/>
    </source>
</evidence>
<evidence type="ECO:0000256" key="12">
    <source>
        <dbReference type="ARBA" id="ARBA00048594"/>
    </source>
</evidence>
<dbReference type="HAMAP" id="MF_00328">
    <property type="entry name" value="Guanylate_kinase"/>
    <property type="match status" value="1"/>
</dbReference>
<evidence type="ECO:0000256" key="3">
    <source>
        <dbReference type="ARBA" id="ARBA00005790"/>
    </source>
</evidence>
<evidence type="ECO:0000256" key="6">
    <source>
        <dbReference type="ARBA" id="ARBA00022490"/>
    </source>
</evidence>
<comment type="subcellular location">
    <subcellularLocation>
        <location evidence="2">Cytoplasm</location>
    </subcellularLocation>
</comment>
<keyword evidence="6" id="KW-0963">Cytoplasm</keyword>
<evidence type="ECO:0000256" key="1">
    <source>
        <dbReference type="ARBA" id="ARBA00003531"/>
    </source>
</evidence>
<keyword evidence="9 14" id="KW-0418">Kinase</keyword>
<dbReference type="InterPro" id="IPR008144">
    <property type="entry name" value="Guanylate_kin-like_dom"/>
</dbReference>
<evidence type="ECO:0000259" key="13">
    <source>
        <dbReference type="PROSITE" id="PS50052"/>
    </source>
</evidence>
<dbReference type="GO" id="GO:0005524">
    <property type="term" value="F:ATP binding"/>
    <property type="evidence" value="ECO:0007669"/>
    <property type="project" value="UniProtKB-KW"/>
</dbReference>
<dbReference type="PROSITE" id="PS00856">
    <property type="entry name" value="GUANYLATE_KINASE_1"/>
    <property type="match status" value="1"/>
</dbReference>
<keyword evidence="15" id="KW-1185">Reference proteome</keyword>
<dbReference type="CDD" id="cd00071">
    <property type="entry name" value="GMPK"/>
    <property type="match status" value="1"/>
</dbReference>
<evidence type="ECO:0000256" key="7">
    <source>
        <dbReference type="ARBA" id="ARBA00022679"/>
    </source>
</evidence>
<dbReference type="EMBL" id="CASHTH010003052">
    <property type="protein sequence ID" value="CAI8039595.1"/>
    <property type="molecule type" value="Genomic_DNA"/>
</dbReference>
<feature type="domain" description="Guanylate kinase-like" evidence="13">
    <location>
        <begin position="5"/>
        <end position="182"/>
    </location>
</feature>
<evidence type="ECO:0000256" key="5">
    <source>
        <dbReference type="ARBA" id="ARBA00016296"/>
    </source>
</evidence>
<evidence type="ECO:0000313" key="15">
    <source>
        <dbReference type="Proteomes" id="UP001174909"/>
    </source>
</evidence>
<reference evidence="14" key="1">
    <citation type="submission" date="2023-03" db="EMBL/GenBank/DDBJ databases">
        <authorList>
            <person name="Steffen K."/>
            <person name="Cardenas P."/>
        </authorList>
    </citation>
    <scope>NUCLEOTIDE SEQUENCE</scope>
</reference>